<protein>
    <submittedName>
        <fullName evidence="6">Phosphoprotein phosphatase</fullName>
        <ecNumber evidence="6 7">3.1.3.16</ecNumber>
    </submittedName>
    <submittedName>
        <fullName evidence="7">Stage II sporulation protein E</fullName>
    </submittedName>
</protein>
<evidence type="ECO:0000313" key="5">
    <source>
        <dbReference type="EMBL" id="CDS90034.1"/>
    </source>
</evidence>
<sequence length="790" mass="88498">MQRSVAVVKNKTVKPNVIKLISGYIDFTTAAFAVMGFLLSRSIIVDSVAPLGIAFFICASKIDKYKIPVFISTLLGILLSSNDFGNVAKYAVCLTIFMAMNKKLKLSDSIAKVAFIGAIILLPISMGQAFFSNRYVYGLLIAGVEAIIMFISIYVFSYGIGLMANVNNRMSVRTEEAISISLLLTFSIMGIGDISLFGISIRTILSTVLILLTSIVGGATMGASSGVIIGVASILNNMTSAVYMGIYSFSGLISGAFNKINKYFCILGYILSWTIIYLYTSGITSNMMQLRDILLGCLIVLVLPERLFNKIEKLIKSNVASNEIVYDYIMRSKNLTNSRLNSIYKTYDDLADTFDKIREKDKVLDQRDIANVIDMIHNDECKSCSMRRMCWESRFNHTYTMIYNILEKIEEKGELSLNDIPKNFRKECMKPESIVKISNHYYKMFVLDYDWSVKFSESRKLIANQIRSISKSIKSLSQDLEGDIMLDIEKEKNIYEQLERYDITVDKVSYLTKSNSEFEISIEKKTCHDGCMCEDKIVNIISDLVGENMSVRKIGCHCLGGKCKATFVKSQKYKAVTEVSAMSRDGHILCGDNYTYMEINDGKYMMAISDGMGKGKKAYEESSATIDILEKMIDAKIKDEIVIDTINNMLLLKSSEEMFSTLDLGILDLKRGCLETIKMGACSTYIKREDGEVDLISSSSLPVGILSDVKIDRKNVKVKEGDYVIMVSDGIVDAGRNNNLGDNWLIYFLKNIETTNPKEISNLILDRALELQALQIEDDMTVLVTKICTK</sequence>
<feature type="transmembrane region" description="Helical" evidence="2">
    <location>
        <begin position="136"/>
        <end position="157"/>
    </location>
</feature>
<dbReference type="EMBL" id="LK932416">
    <property type="protein sequence ID" value="CDS90034.1"/>
    <property type="molecule type" value="Genomic_DNA"/>
</dbReference>
<dbReference type="Pfam" id="PF07228">
    <property type="entry name" value="SpoIIE"/>
    <property type="match status" value="1"/>
</dbReference>
<evidence type="ECO:0000313" key="10">
    <source>
        <dbReference type="Proteomes" id="UP000189137"/>
    </source>
</evidence>
<dbReference type="InterPro" id="IPR052016">
    <property type="entry name" value="Bact_Sigma-Reg"/>
</dbReference>
<feature type="transmembrane region" description="Helical" evidence="2">
    <location>
        <begin position="177"/>
        <end position="201"/>
    </location>
</feature>
<feature type="transmembrane region" description="Helical" evidence="2">
    <location>
        <begin position="106"/>
        <end position="124"/>
    </location>
</feature>
<dbReference type="Pfam" id="PF19732">
    <property type="entry name" value="SpoIIE_N"/>
    <property type="match status" value="1"/>
</dbReference>
<reference evidence="7" key="3">
    <citation type="journal article" date="2018" name="Genome Biol.">
        <title>SKESA: strategic k-mer extension for scrupulous assemblies.</title>
        <authorList>
            <person name="Souvorov A."/>
            <person name="Agarwala R."/>
            <person name="Lipman D.J."/>
        </authorList>
    </citation>
    <scope>NUCLEOTIDE SEQUENCE</scope>
    <source>
        <strain evidence="8">Clostridioides</strain>
        <strain evidence="7">HN1000</strain>
    </source>
</reference>
<evidence type="ECO:0000313" key="7">
    <source>
        <dbReference type="EMBL" id="HBH1541332.1"/>
    </source>
</evidence>
<proteinExistence type="predicted"/>
<dbReference type="Proteomes" id="UP000879542">
    <property type="component" value="Unassembled WGS sequence"/>
</dbReference>
<evidence type="ECO:0000313" key="4">
    <source>
        <dbReference type="EMBL" id="CDS89825.1"/>
    </source>
</evidence>
<dbReference type="EMBL" id="FUPS01000011">
    <property type="protein sequence ID" value="SJS82736.1"/>
    <property type="molecule type" value="Genomic_DNA"/>
</dbReference>
<keyword evidence="1 6" id="KW-0378">Hydrolase</keyword>
<dbReference type="RefSeq" id="WP_009898719.1">
    <property type="nucleotide sequence ID" value="NZ_AP025558.1"/>
</dbReference>
<feature type="transmembrane region" description="Helical" evidence="2">
    <location>
        <begin position="241"/>
        <end position="257"/>
    </location>
</feature>
<evidence type="ECO:0000259" key="3">
    <source>
        <dbReference type="PROSITE" id="PS51746"/>
    </source>
</evidence>
<evidence type="ECO:0000313" key="6">
    <source>
        <dbReference type="EMBL" id="CDT38515.1"/>
    </source>
</evidence>
<reference evidence="6" key="1">
    <citation type="submission" date="2014-07" db="EMBL/GenBank/DDBJ databases">
        <authorList>
            <person name="Monot Marc"/>
        </authorList>
    </citation>
    <scope>NUCLEOTIDE SEQUENCE</scope>
    <source>
        <strain evidence="6">7032989</strain>
        <strain evidence="5">7032994</strain>
    </source>
</reference>
<dbReference type="PATRIC" id="fig|1496.897.peg.284"/>
<feature type="transmembrane region" description="Helical" evidence="2">
    <location>
        <begin position="264"/>
        <end position="284"/>
    </location>
</feature>
<name>A0A031WHV1_CLODI</name>
<dbReference type="KEGG" id="pdf:CD630DERM_34900"/>
<feature type="transmembrane region" description="Helical" evidence="2">
    <location>
        <begin position="44"/>
        <end position="62"/>
    </location>
</feature>
<dbReference type="EMBL" id="LK933138">
    <property type="protein sequence ID" value="CDT38515.1"/>
    <property type="molecule type" value="Genomic_DNA"/>
</dbReference>
<evidence type="ECO:0000313" key="8">
    <source>
        <dbReference type="EMBL" id="HBH2620365.1"/>
    </source>
</evidence>
<keyword evidence="2" id="KW-0812">Transmembrane</keyword>
<dbReference type="AlphaFoldDB" id="A0A031WHV1"/>
<feature type="transmembrane region" description="Helical" evidence="2">
    <location>
        <begin position="21"/>
        <end position="38"/>
    </location>
</feature>
<dbReference type="InterPro" id="IPR014221">
    <property type="entry name" value="SpoII_E"/>
</dbReference>
<dbReference type="InterPro" id="IPR036457">
    <property type="entry name" value="PPM-type-like_dom_sf"/>
</dbReference>
<dbReference type="GO" id="GO:0004722">
    <property type="term" value="F:protein serine/threonine phosphatase activity"/>
    <property type="evidence" value="ECO:0007669"/>
    <property type="project" value="UniProtKB-EC"/>
</dbReference>
<dbReference type="Proteomes" id="UP000878956">
    <property type="component" value="Unassembled WGS sequence"/>
</dbReference>
<dbReference type="InterPro" id="IPR045768">
    <property type="entry name" value="SpoIIE_N"/>
</dbReference>
<dbReference type="Gene3D" id="3.60.40.10">
    <property type="entry name" value="PPM-type phosphatase domain"/>
    <property type="match status" value="1"/>
</dbReference>
<keyword evidence="2" id="KW-1133">Transmembrane helix</keyword>
<dbReference type="PANTHER" id="PTHR43156">
    <property type="entry name" value="STAGE II SPORULATION PROTEIN E-RELATED"/>
    <property type="match status" value="1"/>
</dbReference>
<feature type="transmembrane region" description="Helical" evidence="2">
    <location>
        <begin position="74"/>
        <end position="100"/>
    </location>
</feature>
<evidence type="ECO:0000313" key="9">
    <source>
        <dbReference type="EMBL" id="SJS82736.1"/>
    </source>
</evidence>
<keyword evidence="2" id="KW-0472">Membrane</keyword>
<feature type="domain" description="PPM-type phosphatase" evidence="3">
    <location>
        <begin position="576"/>
        <end position="787"/>
    </location>
</feature>
<dbReference type="SUPFAM" id="SSF81606">
    <property type="entry name" value="PP2C-like"/>
    <property type="match status" value="1"/>
</dbReference>
<dbReference type="Proteomes" id="UP000189137">
    <property type="component" value="Unassembled WGS sequence"/>
</dbReference>
<dbReference type="EMBL" id="LK932531">
    <property type="protein sequence ID" value="CDS89825.1"/>
    <property type="molecule type" value="Genomic_DNA"/>
</dbReference>
<dbReference type="PROSITE" id="PS51746">
    <property type="entry name" value="PPM_2"/>
    <property type="match status" value="1"/>
</dbReference>
<evidence type="ECO:0000256" key="1">
    <source>
        <dbReference type="ARBA" id="ARBA00022801"/>
    </source>
</evidence>
<evidence type="ECO:0000256" key="2">
    <source>
        <dbReference type="SAM" id="Phobius"/>
    </source>
</evidence>
<organism evidence="6">
    <name type="scientific">Clostridioides difficile</name>
    <name type="common">Peptoclostridium difficile</name>
    <dbReference type="NCBI Taxonomy" id="1496"/>
    <lineage>
        <taxon>Bacteria</taxon>
        <taxon>Bacillati</taxon>
        <taxon>Bacillota</taxon>
        <taxon>Clostridia</taxon>
        <taxon>Peptostreptococcales</taxon>
        <taxon>Peptostreptococcaceae</taxon>
        <taxon>Clostridioides</taxon>
    </lineage>
</organism>
<dbReference type="SMART" id="SM00331">
    <property type="entry name" value="PP2C_SIG"/>
    <property type="match status" value="1"/>
</dbReference>
<accession>A0A031WHV1</accession>
<dbReference type="NCBIfam" id="TIGR02865">
    <property type="entry name" value="spore_II_E"/>
    <property type="match status" value="1"/>
</dbReference>
<dbReference type="GeneID" id="66355952"/>
<reference evidence="9 10" key="2">
    <citation type="submission" date="2017-02" db="EMBL/GenBank/DDBJ databases">
        <authorList>
            <consortium name="Pathogen Informatics"/>
        </authorList>
    </citation>
    <scope>NUCLEOTIDE SEQUENCE [LARGE SCALE GENOMIC DNA]</scope>
    <source>
        <strain evidence="9 10">VRECD0157</strain>
    </source>
</reference>
<dbReference type="EMBL" id="DAEPXK010000006">
    <property type="protein sequence ID" value="HBH1541332.1"/>
    <property type="molecule type" value="Genomic_DNA"/>
</dbReference>
<reference evidence="7" key="4">
    <citation type="submission" date="2021-06" db="EMBL/GenBank/DDBJ databases">
        <authorList>
            <consortium name="NCBI Pathogen Detection Project"/>
        </authorList>
    </citation>
    <scope>NUCLEOTIDE SEQUENCE</scope>
    <source>
        <strain evidence="8">Clostridioides</strain>
        <strain evidence="7">HN1000</strain>
    </source>
</reference>
<dbReference type="EC" id="3.1.3.16" evidence="6 7"/>
<dbReference type="InterPro" id="IPR001932">
    <property type="entry name" value="PPM-type_phosphatase-like_dom"/>
</dbReference>
<feature type="transmembrane region" description="Helical" evidence="2">
    <location>
        <begin position="208"/>
        <end position="235"/>
    </location>
</feature>
<gene>
    <name evidence="6" type="primary">spoIIE</name>
    <name evidence="6" type="ORF">BN1095_460011</name>
    <name evidence="4" type="ORF">BN1096_760076</name>
    <name evidence="5" type="ORF">BN1097_760078</name>
    <name evidence="7" type="ORF">KRM00_000791</name>
    <name evidence="8" type="ORF">KRQ00_002131</name>
    <name evidence="9" type="ORF">SAMEA3375112_02963</name>
</gene>
<dbReference type="EMBL" id="DAEQIJ010000009">
    <property type="protein sequence ID" value="HBH2620365.1"/>
    <property type="molecule type" value="Genomic_DNA"/>
</dbReference>
<dbReference type="SMART" id="SM00332">
    <property type="entry name" value="PP2Cc"/>
    <property type="match status" value="1"/>
</dbReference>
<dbReference type="PANTHER" id="PTHR43156:SF2">
    <property type="entry name" value="STAGE II SPORULATION PROTEIN E"/>
    <property type="match status" value="1"/>
</dbReference>